<protein>
    <recommendedName>
        <fullName evidence="4">G-protein coupled receptors family 1 profile domain-containing protein</fullName>
    </recommendedName>
</protein>
<keyword evidence="1" id="KW-1133">Transmembrane helix</keyword>
<evidence type="ECO:0000256" key="1">
    <source>
        <dbReference type="SAM" id="Phobius"/>
    </source>
</evidence>
<dbReference type="AlphaFoldDB" id="A0AAU9U0M8"/>
<dbReference type="SUPFAM" id="SSF81321">
    <property type="entry name" value="Family A G protein-coupled receptor-like"/>
    <property type="match status" value="1"/>
</dbReference>
<evidence type="ECO:0000313" key="2">
    <source>
        <dbReference type="EMBL" id="CAH2091652.1"/>
    </source>
</evidence>
<evidence type="ECO:0000313" key="3">
    <source>
        <dbReference type="Proteomes" id="UP001153954"/>
    </source>
</evidence>
<proteinExistence type="predicted"/>
<keyword evidence="3" id="KW-1185">Reference proteome</keyword>
<comment type="caution">
    <text evidence="2">The sequence shown here is derived from an EMBL/GenBank/DDBJ whole genome shotgun (WGS) entry which is preliminary data.</text>
</comment>
<sequence>MESNLTLYNASFLRKATSSVTNVTVINVNIASNAYEWRFVLPPYFLIFMLSISGNCLVIATLASNRRMRTVTNVYLLNLTSMTRCRHLYASYELSALGGIRTRDCCLKCQVG</sequence>
<keyword evidence="1" id="KW-0812">Transmembrane</keyword>
<gene>
    <name evidence="2" type="ORF">EEDITHA_LOCUS7499</name>
</gene>
<dbReference type="Proteomes" id="UP001153954">
    <property type="component" value="Unassembled WGS sequence"/>
</dbReference>
<feature type="transmembrane region" description="Helical" evidence="1">
    <location>
        <begin position="44"/>
        <end position="63"/>
    </location>
</feature>
<keyword evidence="1" id="KW-0472">Membrane</keyword>
<dbReference type="Gene3D" id="1.20.1070.10">
    <property type="entry name" value="Rhodopsin 7-helix transmembrane proteins"/>
    <property type="match status" value="1"/>
</dbReference>
<dbReference type="EMBL" id="CAKOGL010000011">
    <property type="protein sequence ID" value="CAH2091652.1"/>
    <property type="molecule type" value="Genomic_DNA"/>
</dbReference>
<name>A0AAU9U0M8_EUPED</name>
<evidence type="ECO:0008006" key="4">
    <source>
        <dbReference type="Google" id="ProtNLM"/>
    </source>
</evidence>
<accession>A0AAU9U0M8</accession>
<organism evidence="2 3">
    <name type="scientific">Euphydryas editha</name>
    <name type="common">Edith's checkerspot</name>
    <dbReference type="NCBI Taxonomy" id="104508"/>
    <lineage>
        <taxon>Eukaryota</taxon>
        <taxon>Metazoa</taxon>
        <taxon>Ecdysozoa</taxon>
        <taxon>Arthropoda</taxon>
        <taxon>Hexapoda</taxon>
        <taxon>Insecta</taxon>
        <taxon>Pterygota</taxon>
        <taxon>Neoptera</taxon>
        <taxon>Endopterygota</taxon>
        <taxon>Lepidoptera</taxon>
        <taxon>Glossata</taxon>
        <taxon>Ditrysia</taxon>
        <taxon>Papilionoidea</taxon>
        <taxon>Nymphalidae</taxon>
        <taxon>Nymphalinae</taxon>
        <taxon>Euphydryas</taxon>
    </lineage>
</organism>
<reference evidence="2" key="1">
    <citation type="submission" date="2022-03" db="EMBL/GenBank/DDBJ databases">
        <authorList>
            <person name="Tunstrom K."/>
        </authorList>
    </citation>
    <scope>NUCLEOTIDE SEQUENCE</scope>
</reference>